<evidence type="ECO:0000256" key="7">
    <source>
        <dbReference type="PROSITE-ProRule" id="PRU10007"/>
    </source>
</evidence>
<evidence type="ECO:0000256" key="6">
    <source>
        <dbReference type="ARBA" id="ARBA00067277"/>
    </source>
</evidence>
<evidence type="ECO:0000313" key="11">
    <source>
        <dbReference type="Proteomes" id="UP000644756"/>
    </source>
</evidence>
<dbReference type="GO" id="GO:0016620">
    <property type="term" value="F:oxidoreductase activity, acting on the aldehyde or oxo group of donors, NAD or NADP as acceptor"/>
    <property type="evidence" value="ECO:0007669"/>
    <property type="project" value="InterPro"/>
</dbReference>
<evidence type="ECO:0000256" key="8">
    <source>
        <dbReference type="RuleBase" id="RU003345"/>
    </source>
</evidence>
<dbReference type="Gene3D" id="3.40.605.10">
    <property type="entry name" value="Aldehyde Dehydrogenase, Chain A, domain 1"/>
    <property type="match status" value="1"/>
</dbReference>
<dbReference type="Gene3D" id="3.40.309.10">
    <property type="entry name" value="Aldehyde Dehydrogenase, Chain A, domain 2"/>
    <property type="match status" value="1"/>
</dbReference>
<accession>A0A917FRN9</accession>
<evidence type="ECO:0000256" key="4">
    <source>
        <dbReference type="ARBA" id="ARBA00054572"/>
    </source>
</evidence>
<dbReference type="InterPro" id="IPR015590">
    <property type="entry name" value="Aldehyde_DH_dom"/>
</dbReference>
<evidence type="ECO:0000256" key="5">
    <source>
        <dbReference type="ARBA" id="ARBA00066984"/>
    </source>
</evidence>
<evidence type="ECO:0000256" key="3">
    <source>
        <dbReference type="ARBA" id="ARBA00050326"/>
    </source>
</evidence>
<dbReference type="InterPro" id="IPR016162">
    <property type="entry name" value="Ald_DH_N"/>
</dbReference>
<dbReference type="PANTHER" id="PTHR11699">
    <property type="entry name" value="ALDEHYDE DEHYDROGENASE-RELATED"/>
    <property type="match status" value="1"/>
</dbReference>
<dbReference type="PROSITE" id="PS00687">
    <property type="entry name" value="ALDEHYDE_DEHYDR_GLU"/>
    <property type="match status" value="1"/>
</dbReference>
<dbReference type="SUPFAM" id="SSF53720">
    <property type="entry name" value="ALDH-like"/>
    <property type="match status" value="1"/>
</dbReference>
<sequence length="498" mass="54068">MRNAHHELPLSDPLKEIRETLFYPMLIGGQWVESRSGQWMDVYHPADGELLAKVPAATAEDVNEAVQAAGRALKTWKHTPPVQRGRLLLKLADLLEENIEYLAAIDAIDSGNPVSAMKTDIVAAARQIRYFAGLVLEMKGDTLPFSGAMLHSTHREPYGVVARIIPFNHPIMFAAGKIAAPLAAGNTVVLKPADQTPISPLIFGKLANQILPPGVLNIITGDGRNAGDALVRHPEIKRIAFTGGFTTGRKVLQTAAEGMKVVSLELGGKNPMLVFPDADLGEVVKSAVKGMNFDVSQGQSCGSTSKIFVHESMVADFVSKLAEEVANIKIGMPSEPGCQMGALISEAHLQRVDGFVKRAVAEGARVVTGGCREEKAPFDKGYFYLPTVLDQVTPEMEIAVEEVFGPVIAVIPWSDEEEVLRLANDSEYGLTASIWTNDIRRAYRIATRLETGYIWINDSSSRFIGTPFGGYKQSGIGVENSIEEMLSYTQIKTINVSL</sequence>
<comment type="catalytic activity">
    <reaction evidence="3">
        <text>(2S)-3-sulfolactaldehyde + NAD(+) + H2O = (2S)-3-sulfolactate + NADH + 2 H(+)</text>
        <dbReference type="Rhea" id="RHEA:47932"/>
        <dbReference type="ChEBI" id="CHEBI:15377"/>
        <dbReference type="ChEBI" id="CHEBI:15378"/>
        <dbReference type="ChEBI" id="CHEBI:57540"/>
        <dbReference type="ChEBI" id="CHEBI:57945"/>
        <dbReference type="ChEBI" id="CHEBI:61289"/>
        <dbReference type="ChEBI" id="CHEBI:90109"/>
        <dbReference type="EC" id="1.2.1.97"/>
    </reaction>
    <physiologicalReaction direction="left-to-right" evidence="3">
        <dbReference type="Rhea" id="RHEA:47933"/>
    </physiologicalReaction>
</comment>
<feature type="active site" evidence="7">
    <location>
        <position position="265"/>
    </location>
</feature>
<evidence type="ECO:0000256" key="2">
    <source>
        <dbReference type="ARBA" id="ARBA00023002"/>
    </source>
</evidence>
<reference evidence="10" key="2">
    <citation type="submission" date="2020-09" db="EMBL/GenBank/DDBJ databases">
        <authorList>
            <person name="Sun Q."/>
            <person name="Zhou Y."/>
        </authorList>
    </citation>
    <scope>NUCLEOTIDE SEQUENCE</scope>
    <source>
        <strain evidence="10">CGMCC 1.12987</strain>
    </source>
</reference>
<evidence type="ECO:0000259" key="9">
    <source>
        <dbReference type="Pfam" id="PF00171"/>
    </source>
</evidence>
<dbReference type="RefSeq" id="WP_188530808.1">
    <property type="nucleotide sequence ID" value="NZ_BMGR01000005.1"/>
</dbReference>
<dbReference type="Proteomes" id="UP000644756">
    <property type="component" value="Unassembled WGS sequence"/>
</dbReference>
<comment type="similarity">
    <text evidence="1 8">Belongs to the aldehyde dehydrogenase family.</text>
</comment>
<dbReference type="EMBL" id="BMGR01000005">
    <property type="protein sequence ID" value="GGG01942.1"/>
    <property type="molecule type" value="Genomic_DNA"/>
</dbReference>
<dbReference type="Pfam" id="PF00171">
    <property type="entry name" value="Aldedh"/>
    <property type="match status" value="1"/>
</dbReference>
<dbReference type="InterPro" id="IPR016161">
    <property type="entry name" value="Ald_DH/histidinol_DH"/>
</dbReference>
<dbReference type="AlphaFoldDB" id="A0A917FRN9"/>
<dbReference type="FunFam" id="3.40.309.10:FF:000009">
    <property type="entry name" value="Aldehyde dehydrogenase A"/>
    <property type="match status" value="1"/>
</dbReference>
<name>A0A917FRN9_9BACL</name>
<evidence type="ECO:0000313" key="10">
    <source>
        <dbReference type="EMBL" id="GGG01942.1"/>
    </source>
</evidence>
<dbReference type="InterPro" id="IPR016163">
    <property type="entry name" value="Ald_DH_C"/>
</dbReference>
<gene>
    <name evidence="10" type="primary">gbsA</name>
    <name evidence="10" type="ORF">GCM10010916_18880</name>
</gene>
<evidence type="ECO:0000256" key="1">
    <source>
        <dbReference type="ARBA" id="ARBA00009986"/>
    </source>
</evidence>
<dbReference type="InterPro" id="IPR029510">
    <property type="entry name" value="Ald_DH_CS_GLU"/>
</dbReference>
<keyword evidence="11" id="KW-1185">Reference proteome</keyword>
<dbReference type="FunFam" id="3.40.605.10:FF:000007">
    <property type="entry name" value="NAD/NADP-dependent betaine aldehyde dehydrogenase"/>
    <property type="match status" value="1"/>
</dbReference>
<keyword evidence="2 8" id="KW-0560">Oxidoreductase</keyword>
<feature type="domain" description="Aldehyde dehydrogenase" evidence="9">
    <location>
        <begin position="31"/>
        <end position="494"/>
    </location>
</feature>
<reference evidence="10" key="1">
    <citation type="journal article" date="2014" name="Int. J. Syst. Evol. Microbiol.">
        <title>Complete genome sequence of Corynebacterium casei LMG S-19264T (=DSM 44701T), isolated from a smear-ripened cheese.</title>
        <authorList>
            <consortium name="US DOE Joint Genome Institute (JGI-PGF)"/>
            <person name="Walter F."/>
            <person name="Albersmeier A."/>
            <person name="Kalinowski J."/>
            <person name="Ruckert C."/>
        </authorList>
    </citation>
    <scope>NUCLEOTIDE SEQUENCE</scope>
    <source>
        <strain evidence="10">CGMCC 1.12987</strain>
    </source>
</reference>
<comment type="function">
    <text evidence="4">Part of the sulfo-TAL (or sulfo-SFT) pathway, a D-sulfoquinovose degradation pathway that produces sulfolactate (SL). Catalyzes the oxidation of 3-sulfolactaldehyde (SLA) to sulfolactate (SL).</text>
</comment>
<dbReference type="EC" id="1.2.1.97" evidence="5"/>
<organism evidence="10 11">
    <name type="scientific">Paenibacillus abyssi</name>
    <dbReference type="NCBI Taxonomy" id="1340531"/>
    <lineage>
        <taxon>Bacteria</taxon>
        <taxon>Bacillati</taxon>
        <taxon>Bacillota</taxon>
        <taxon>Bacilli</taxon>
        <taxon>Bacillales</taxon>
        <taxon>Paenibacillaceae</taxon>
        <taxon>Paenibacillus</taxon>
    </lineage>
</organism>
<comment type="caution">
    <text evidence="10">The sequence shown here is derived from an EMBL/GenBank/DDBJ whole genome shotgun (WGS) entry which is preliminary data.</text>
</comment>
<proteinExistence type="inferred from homology"/>
<protein>
    <recommendedName>
        <fullName evidence="6">3-sulfolactaldehyde dehydrogenase</fullName>
        <ecNumber evidence="5">1.2.1.97</ecNumber>
    </recommendedName>
</protein>